<feature type="compositionally biased region" description="Polar residues" evidence="2">
    <location>
        <begin position="1"/>
        <end position="13"/>
    </location>
</feature>
<evidence type="ECO:0000256" key="1">
    <source>
        <dbReference type="SAM" id="Coils"/>
    </source>
</evidence>
<feature type="region of interest" description="Disordered" evidence="2">
    <location>
        <begin position="1"/>
        <end position="22"/>
    </location>
</feature>
<feature type="compositionally biased region" description="Polar residues" evidence="2">
    <location>
        <begin position="234"/>
        <end position="252"/>
    </location>
</feature>
<dbReference type="Proteomes" id="UP001465976">
    <property type="component" value="Unassembled WGS sequence"/>
</dbReference>
<sequence length="490" mass="53401">MSSHIAGSLSTPDSSHRKQPSSNSVIWAHLLRKDNVSSSTPRAEVPLPPLGPIDKNATSTRILLHDTQANLQQFSERVDKMTQGLNTTKQEILAVKKLYQEEHERLLVEMVDLVNRCQAEIQKPLGQPAQSDKMENLQKTFELRFENLDRRLDVVQTLQSSHSQALQTQNQLLQSLKDQQTTIVAAVSPLLPLLQALPLQIESIRNTVNEVTSKALDSARSTPLPVPRTIPATPRTSTSPHQVNLPTSQPGSTVRKRRRLDENAQEVRPTHKTPTVTKATVMASLVRGSSFSRRESTTPRQPLATLVPSTPKTNVGSNAQAVESPAVFSASRIRTSVPSTTELSGSVFRVPAVPNASSTPQTSTNAAGKRSSLLAQLEAVSEPSHEDLVAGSSRLGTPVPKRLNPLAESLRTPVALSSSVLSTKQTPTASRQEVLNPPSSTCTTGPKPHPLLARNPTLRVPTTGPRPVPLRQRRSPFVSHLFRGLLLELY</sequence>
<comment type="caution">
    <text evidence="3">The sequence shown here is derived from an EMBL/GenBank/DDBJ whole genome shotgun (WGS) entry which is preliminary data.</text>
</comment>
<keyword evidence="4" id="KW-1185">Reference proteome</keyword>
<accession>A0ABR3F3L8</accession>
<reference evidence="3 4" key="1">
    <citation type="submission" date="2024-02" db="EMBL/GenBank/DDBJ databases">
        <title>A draft genome for the cacao thread blight pathogen Marasmius crinis-equi.</title>
        <authorList>
            <person name="Cohen S.P."/>
            <person name="Baruah I.K."/>
            <person name="Amoako-Attah I."/>
            <person name="Bukari Y."/>
            <person name="Meinhardt L.W."/>
            <person name="Bailey B.A."/>
        </authorList>
    </citation>
    <scope>NUCLEOTIDE SEQUENCE [LARGE SCALE GENOMIC DNA]</scope>
    <source>
        <strain evidence="3 4">GH-76</strain>
    </source>
</reference>
<feature type="compositionally biased region" description="Polar residues" evidence="2">
    <location>
        <begin position="418"/>
        <end position="444"/>
    </location>
</feature>
<organism evidence="3 4">
    <name type="scientific">Marasmius crinis-equi</name>
    <dbReference type="NCBI Taxonomy" id="585013"/>
    <lineage>
        <taxon>Eukaryota</taxon>
        <taxon>Fungi</taxon>
        <taxon>Dikarya</taxon>
        <taxon>Basidiomycota</taxon>
        <taxon>Agaricomycotina</taxon>
        <taxon>Agaricomycetes</taxon>
        <taxon>Agaricomycetidae</taxon>
        <taxon>Agaricales</taxon>
        <taxon>Marasmiineae</taxon>
        <taxon>Marasmiaceae</taxon>
        <taxon>Marasmius</taxon>
    </lineage>
</organism>
<evidence type="ECO:0000256" key="2">
    <source>
        <dbReference type="SAM" id="MobiDB-lite"/>
    </source>
</evidence>
<proteinExistence type="predicted"/>
<feature type="compositionally biased region" description="Polar residues" evidence="2">
    <location>
        <begin position="307"/>
        <end position="317"/>
    </location>
</feature>
<evidence type="ECO:0000313" key="4">
    <source>
        <dbReference type="Proteomes" id="UP001465976"/>
    </source>
</evidence>
<protein>
    <submittedName>
        <fullName evidence="3">Uncharacterized protein</fullName>
    </submittedName>
</protein>
<feature type="region of interest" description="Disordered" evidence="2">
    <location>
        <begin position="289"/>
        <end position="317"/>
    </location>
</feature>
<keyword evidence="1" id="KW-0175">Coiled coil</keyword>
<gene>
    <name evidence="3" type="ORF">V5O48_012246</name>
</gene>
<dbReference type="EMBL" id="JBAHYK010001064">
    <property type="protein sequence ID" value="KAL0569717.1"/>
    <property type="molecule type" value="Genomic_DNA"/>
</dbReference>
<feature type="region of interest" description="Disordered" evidence="2">
    <location>
        <begin position="418"/>
        <end position="471"/>
    </location>
</feature>
<evidence type="ECO:0000313" key="3">
    <source>
        <dbReference type="EMBL" id="KAL0569717.1"/>
    </source>
</evidence>
<name>A0ABR3F3L8_9AGAR</name>
<feature type="coiled-coil region" evidence="1">
    <location>
        <begin position="71"/>
        <end position="116"/>
    </location>
</feature>
<feature type="region of interest" description="Disordered" evidence="2">
    <location>
        <begin position="215"/>
        <end position="274"/>
    </location>
</feature>